<keyword evidence="2" id="KW-1185">Reference proteome</keyword>
<dbReference type="Proteomes" id="UP000062160">
    <property type="component" value="Unassembled WGS sequence"/>
</dbReference>
<sequence length="91" mass="10452">MYKKRYAVLSKKGAEFVKEDVKLHEYYARKENVADVLESNEIYRILRNQGISDIKAREGVLKELNLSPIESDIIGIYSSIASPTKHSFKFA</sequence>
<dbReference type="AlphaFoldDB" id="A0A0U9HEY0"/>
<gene>
    <name evidence="1" type="ORF">TSYNT_7370</name>
</gene>
<accession>A0A0U9HEY0</accession>
<reference evidence="1" key="1">
    <citation type="journal article" date="2016" name="Genome Announc.">
        <title>Draft Genome Sequence of the Syntrophic Lactate-Degrading Bacterium Tepidanaerobacter syntrophicus JLT.</title>
        <authorList>
            <person name="Matsuura N."/>
            <person name="Ohashi A."/>
            <person name="Tourlousse D.M."/>
            <person name="Sekiguchi Y."/>
        </authorList>
    </citation>
    <scope>NUCLEOTIDE SEQUENCE [LARGE SCALE GENOMIC DNA]</scope>
    <source>
        <strain evidence="1">JL</strain>
    </source>
</reference>
<protein>
    <submittedName>
        <fullName evidence="1">Uncharacterized protein</fullName>
    </submittedName>
</protein>
<proteinExistence type="predicted"/>
<evidence type="ECO:0000313" key="2">
    <source>
        <dbReference type="Proteomes" id="UP000062160"/>
    </source>
</evidence>
<dbReference type="RefSeq" id="WP_059032737.1">
    <property type="nucleotide sequence ID" value="NZ_DF977001.1"/>
</dbReference>
<organism evidence="1">
    <name type="scientific">Tepidanaerobacter syntrophicus</name>
    <dbReference type="NCBI Taxonomy" id="224999"/>
    <lineage>
        <taxon>Bacteria</taxon>
        <taxon>Bacillati</taxon>
        <taxon>Bacillota</taxon>
        <taxon>Clostridia</taxon>
        <taxon>Thermosediminibacterales</taxon>
        <taxon>Tepidanaerobacteraceae</taxon>
        <taxon>Tepidanaerobacter</taxon>
    </lineage>
</organism>
<evidence type="ECO:0000313" key="1">
    <source>
        <dbReference type="EMBL" id="GAQ25349.1"/>
    </source>
</evidence>
<name>A0A0U9HEY0_9FIRM</name>
<dbReference type="EMBL" id="DF977001">
    <property type="protein sequence ID" value="GAQ25349.1"/>
    <property type="molecule type" value="Genomic_DNA"/>
</dbReference>